<feature type="binding site" evidence="6">
    <location>
        <begin position="123"/>
        <end position="124"/>
    </location>
    <ligand>
        <name>FMN</name>
        <dbReference type="ChEBI" id="CHEBI:58210"/>
    </ligand>
</feature>
<evidence type="ECO:0000256" key="3">
    <source>
        <dbReference type="ARBA" id="ARBA00022643"/>
    </source>
</evidence>
<evidence type="ECO:0000256" key="5">
    <source>
        <dbReference type="NCBIfam" id="TIGR00558"/>
    </source>
</evidence>
<dbReference type="PANTHER" id="PTHR10851:SF0">
    <property type="entry name" value="PYRIDOXINE-5'-PHOSPHATE OXIDASE"/>
    <property type="match status" value="1"/>
</dbReference>
<feature type="binding site" evidence="6">
    <location>
        <position position="168"/>
    </location>
    <ligand>
        <name>FMN</name>
        <dbReference type="ChEBI" id="CHEBI:58210"/>
    </ligand>
</feature>
<dbReference type="PANTHER" id="PTHR10851">
    <property type="entry name" value="PYRIDOXINE-5-PHOSPHATE OXIDASE"/>
    <property type="match status" value="1"/>
</dbReference>
<dbReference type="EC" id="1.4.3.5" evidence="5"/>
<dbReference type="EMBL" id="LUKF01000002">
    <property type="protein sequence ID" value="KYG70275.1"/>
    <property type="molecule type" value="Genomic_DNA"/>
</dbReference>
<dbReference type="UniPathway" id="UPA01068">
    <property type="reaction ID" value="UER00304"/>
</dbReference>
<reference evidence="9 10" key="1">
    <citation type="submission" date="2016-03" db="EMBL/GenBank/DDBJ databases">
        <authorList>
            <person name="Ploux O."/>
        </authorList>
    </citation>
    <scope>NUCLEOTIDE SEQUENCE [LARGE SCALE GENOMIC DNA]</scope>
    <source>
        <strain evidence="9 10">BER2</strain>
    </source>
</reference>
<accession>A0A150WUW4</accession>
<dbReference type="InterPro" id="IPR011576">
    <property type="entry name" value="Pyridox_Oxase_N"/>
</dbReference>
<dbReference type="NCBIfam" id="NF004231">
    <property type="entry name" value="PRK05679.1"/>
    <property type="match status" value="1"/>
</dbReference>
<comment type="cofactor">
    <cofactor evidence="6">
        <name>FMN</name>
        <dbReference type="ChEBI" id="CHEBI:58210"/>
    </cofactor>
    <text evidence="6">Binds 1 FMN per subunit.</text>
</comment>
<dbReference type="InterPro" id="IPR000659">
    <property type="entry name" value="Pyridox_Oxase"/>
</dbReference>
<dbReference type="OrthoDB" id="5292100at2"/>
<feature type="binding site" evidence="6">
    <location>
        <position position="66"/>
    </location>
    <ligand>
        <name>FMN</name>
        <dbReference type="ChEBI" id="CHEBI:58210"/>
    </ligand>
</feature>
<evidence type="ECO:0000256" key="6">
    <source>
        <dbReference type="PIRSR" id="PIRSR000190-2"/>
    </source>
</evidence>
<dbReference type="InterPro" id="IPR012349">
    <property type="entry name" value="Split_barrel_FMN-bd"/>
</dbReference>
<evidence type="ECO:0000313" key="9">
    <source>
        <dbReference type="EMBL" id="KYG70275.1"/>
    </source>
</evidence>
<feature type="binding site" evidence="6">
    <location>
        <begin position="44"/>
        <end position="49"/>
    </location>
    <ligand>
        <name>FMN</name>
        <dbReference type="ChEBI" id="CHEBI:58210"/>
    </ligand>
</feature>
<dbReference type="GO" id="GO:0004733">
    <property type="term" value="F:pyridoxamine phosphate oxidase activity"/>
    <property type="evidence" value="ECO:0007669"/>
    <property type="project" value="UniProtKB-UniRule"/>
</dbReference>
<dbReference type="Proteomes" id="UP000075391">
    <property type="component" value="Unassembled WGS sequence"/>
</dbReference>
<sequence length="195" mass="22549">MIDLSIDPFQHFDRLLKEAIAKQVPEANAMSVATVDEKGVPSVRIVYLKEVSKGGFVFYGNYLSHKGKDIEANPYVCLNFHWPVLWHQIRITGKAEKISAEESDAYFATRARLSQIGAWASHQSEVIPDRDWLARRVAEYEKQFDGQVVPRPPHWGGWRVIPTEIEFWFGLSGRLHERFIYQKTDSGWKTFQRSP</sequence>
<comment type="similarity">
    <text evidence="1">Belongs to the pyridoxamine 5'-phosphate oxidase family.</text>
</comment>
<comment type="caution">
    <text evidence="9">The sequence shown here is derived from an EMBL/GenBank/DDBJ whole genome shotgun (WGS) entry which is preliminary data.</text>
</comment>
<dbReference type="PIRSF" id="PIRSF000190">
    <property type="entry name" value="Pyd_amn-ph_oxd"/>
    <property type="match status" value="1"/>
</dbReference>
<feature type="binding site" evidence="6">
    <location>
        <position position="178"/>
    </location>
    <ligand>
        <name>FMN</name>
        <dbReference type="ChEBI" id="CHEBI:58210"/>
    </ligand>
</feature>
<evidence type="ECO:0000313" key="10">
    <source>
        <dbReference type="Proteomes" id="UP000075391"/>
    </source>
</evidence>
<dbReference type="Pfam" id="PF01243">
    <property type="entry name" value="PNPOx_N"/>
    <property type="match status" value="1"/>
</dbReference>
<dbReference type="GO" id="GO:0010181">
    <property type="term" value="F:FMN binding"/>
    <property type="evidence" value="ECO:0007669"/>
    <property type="project" value="UniProtKB-UniRule"/>
</dbReference>
<evidence type="ECO:0000256" key="1">
    <source>
        <dbReference type="ARBA" id="ARBA00007301"/>
    </source>
</evidence>
<organism evidence="9 10">
    <name type="scientific">Bdellovibrio bacteriovorus</name>
    <dbReference type="NCBI Taxonomy" id="959"/>
    <lineage>
        <taxon>Bacteria</taxon>
        <taxon>Pseudomonadati</taxon>
        <taxon>Bdellovibrionota</taxon>
        <taxon>Bdellovibrionia</taxon>
        <taxon>Bdellovibrionales</taxon>
        <taxon>Pseudobdellovibrionaceae</taxon>
        <taxon>Bdellovibrio</taxon>
    </lineage>
</organism>
<feature type="binding site" evidence="6">
    <location>
        <position position="88"/>
    </location>
    <ligand>
        <name>FMN</name>
        <dbReference type="ChEBI" id="CHEBI:58210"/>
    </ligand>
</feature>
<dbReference type="InterPro" id="IPR019576">
    <property type="entry name" value="Pyridoxamine_oxidase_dimer_C"/>
</dbReference>
<dbReference type="PROSITE" id="PS01064">
    <property type="entry name" value="PYRIDOX_OXIDASE"/>
    <property type="match status" value="1"/>
</dbReference>
<dbReference type="SUPFAM" id="SSF50475">
    <property type="entry name" value="FMN-binding split barrel"/>
    <property type="match status" value="1"/>
</dbReference>
<keyword evidence="2" id="KW-0285">Flavoprotein</keyword>
<dbReference type="Gene3D" id="2.30.110.10">
    <property type="entry name" value="Electron Transport, Fmn-binding Protein, Chain A"/>
    <property type="match status" value="1"/>
</dbReference>
<gene>
    <name evidence="9" type="ORF">AZI85_14120</name>
</gene>
<name>A0A150WUW4_BDEBC</name>
<dbReference type="RefSeq" id="WP_063242758.1">
    <property type="nucleotide sequence ID" value="NZ_LUKF01000002.1"/>
</dbReference>
<evidence type="ECO:0000259" key="7">
    <source>
        <dbReference type="Pfam" id="PF01243"/>
    </source>
</evidence>
<dbReference type="GO" id="GO:0008615">
    <property type="term" value="P:pyridoxine biosynthetic process"/>
    <property type="evidence" value="ECO:0007669"/>
    <property type="project" value="UniProtKB-UniRule"/>
</dbReference>
<keyword evidence="4" id="KW-0560">Oxidoreductase</keyword>
<dbReference type="HAMAP" id="MF_01629">
    <property type="entry name" value="PdxH"/>
    <property type="match status" value="1"/>
</dbReference>
<proteinExistence type="inferred from homology"/>
<feature type="domain" description="Pyridoxamine 5'-phosphate oxidase N-terminal" evidence="7">
    <location>
        <begin position="16"/>
        <end position="142"/>
    </location>
</feature>
<evidence type="ECO:0000259" key="8">
    <source>
        <dbReference type="Pfam" id="PF10590"/>
    </source>
</evidence>
<dbReference type="NCBIfam" id="TIGR00558">
    <property type="entry name" value="pdxH"/>
    <property type="match status" value="1"/>
</dbReference>
<feature type="domain" description="Pyridoxine 5'-phosphate oxidase dimerisation C-terminal" evidence="8">
    <location>
        <begin position="155"/>
        <end position="195"/>
    </location>
</feature>
<dbReference type="AlphaFoldDB" id="A0A150WUW4"/>
<protein>
    <recommendedName>
        <fullName evidence="5">Pyridoxamine 5'-phosphate oxidase</fullName>
        <ecNumber evidence="5">1.4.3.5</ecNumber>
    </recommendedName>
</protein>
<evidence type="ECO:0000256" key="4">
    <source>
        <dbReference type="ARBA" id="ARBA00023002"/>
    </source>
</evidence>
<dbReference type="Pfam" id="PF10590">
    <property type="entry name" value="PNP_phzG_C"/>
    <property type="match status" value="1"/>
</dbReference>
<keyword evidence="3 6" id="KW-0288">FMN</keyword>
<evidence type="ECO:0000256" key="2">
    <source>
        <dbReference type="ARBA" id="ARBA00022630"/>
    </source>
</evidence>
<dbReference type="InterPro" id="IPR019740">
    <property type="entry name" value="Pyridox_Oxase_CS"/>
</dbReference>